<feature type="region of interest" description="Disordered" evidence="1">
    <location>
        <begin position="1"/>
        <end position="20"/>
    </location>
</feature>
<organism evidence="2 3">
    <name type="scientific">Candidatus Cyrtobacter comes</name>
    <dbReference type="NCBI Taxonomy" id="675776"/>
    <lineage>
        <taxon>Bacteria</taxon>
        <taxon>Pseudomonadati</taxon>
        <taxon>Pseudomonadota</taxon>
        <taxon>Alphaproteobacteria</taxon>
        <taxon>Rickettsiales</taxon>
        <taxon>Candidatus Midichloriaceae</taxon>
        <taxon>Candidatus Cyrtobacter</taxon>
    </lineage>
</organism>
<protein>
    <recommendedName>
        <fullName evidence="4">Substrate of the Dot/Icm secretion system</fullName>
    </recommendedName>
</protein>
<feature type="region of interest" description="Disordered" evidence="1">
    <location>
        <begin position="320"/>
        <end position="341"/>
    </location>
</feature>
<proteinExistence type="predicted"/>
<accession>A0ABU5L8V2</accession>
<keyword evidence="3" id="KW-1185">Reference proteome</keyword>
<name>A0ABU5L8V2_9RICK</name>
<evidence type="ECO:0000313" key="2">
    <source>
        <dbReference type="EMBL" id="MDZ5762279.1"/>
    </source>
</evidence>
<dbReference type="EMBL" id="JARGYT010000034">
    <property type="protein sequence ID" value="MDZ5762279.1"/>
    <property type="molecule type" value="Genomic_DNA"/>
</dbReference>
<gene>
    <name evidence="2" type="ORF">Cyrtocomes_00658</name>
</gene>
<evidence type="ECO:0000256" key="1">
    <source>
        <dbReference type="SAM" id="MobiDB-lite"/>
    </source>
</evidence>
<comment type="caution">
    <text evidence="2">The sequence shown here is derived from an EMBL/GenBank/DDBJ whole genome shotgun (WGS) entry which is preliminary data.</text>
</comment>
<evidence type="ECO:0000313" key="3">
    <source>
        <dbReference type="Proteomes" id="UP001293791"/>
    </source>
</evidence>
<dbReference type="SUPFAM" id="SSF58100">
    <property type="entry name" value="Bacterial hemolysins"/>
    <property type="match status" value="1"/>
</dbReference>
<evidence type="ECO:0008006" key="4">
    <source>
        <dbReference type="Google" id="ProtNLM"/>
    </source>
</evidence>
<feature type="compositionally biased region" description="Basic and acidic residues" evidence="1">
    <location>
        <begin position="329"/>
        <end position="341"/>
    </location>
</feature>
<reference evidence="2 3" key="1">
    <citation type="submission" date="2023-02" db="EMBL/GenBank/DDBJ databases">
        <title>Host association and intracellularity evolved multiple times independently in the Rickettsiales.</title>
        <authorList>
            <person name="Castelli M."/>
            <person name="Nardi T."/>
            <person name="Gammuto L."/>
            <person name="Bellinzona G."/>
            <person name="Sabaneyeva E."/>
            <person name="Potekhin A."/>
            <person name="Serra V."/>
            <person name="Petroni G."/>
            <person name="Sassera D."/>
        </authorList>
    </citation>
    <scope>NUCLEOTIDE SEQUENCE [LARGE SCALE GENOMIC DNA]</scope>
    <source>
        <strain evidence="2 3">BOD18</strain>
    </source>
</reference>
<sequence length="468" mass="52772">MARDSITHNARFKKRPDEAKPAKKLDVDDLAEKIGNELLKGKFISKLAGNLARKLEEKNNQVRGSGEKYEVGSEYEFDQHILAAERNYNGLIMLPDHIEEFTKKDIKLTTQIMELFAAFRSVFSNKAIEQARFDDSSLLHRKREDFKTIYGCFSRYIFILQNTTDKTKLDLFYKIIHDGIAELRKCCGNGQFLIYPSQVDYEKFEEAFNSSILEKMQPAVMKAIEKETQENLNKLSGNLKQYLDQISKIDPKVVGFFKTVIFTPLITPIAKAIDIFRAIINIFKHNPKLAQLNDKKIKKLEKVCSALSAFKTKLEEKGLAMSSSQGKNGSDDAPTHTSPKEMNELQNDFRKLKDELNSIQKDAPSLIRAVAQTAVFTMGLPIHALVNFGSYMKSGKPLTDAAFTEFKEKVTEAVGQAHGALHENAADKVLTNARETQPNKIQAIVQKREGDRSFVGSVKPAKPSVQAK</sequence>
<dbReference type="RefSeq" id="WP_322497755.1">
    <property type="nucleotide sequence ID" value="NZ_JARGYT010000034.1"/>
</dbReference>
<dbReference type="Proteomes" id="UP001293791">
    <property type="component" value="Unassembled WGS sequence"/>
</dbReference>